<dbReference type="Pfam" id="PF00512">
    <property type="entry name" value="HisKA"/>
    <property type="match status" value="1"/>
</dbReference>
<keyword evidence="7" id="KW-0067">ATP-binding</keyword>
<dbReference type="GO" id="GO:0005524">
    <property type="term" value="F:ATP binding"/>
    <property type="evidence" value="ECO:0007669"/>
    <property type="project" value="UniProtKB-KW"/>
</dbReference>
<dbReference type="SMART" id="SM00388">
    <property type="entry name" value="HisKA"/>
    <property type="match status" value="1"/>
</dbReference>
<dbReference type="InterPro" id="IPR003594">
    <property type="entry name" value="HATPase_dom"/>
</dbReference>
<keyword evidence="9" id="KW-1133">Transmembrane helix</keyword>
<evidence type="ECO:0000256" key="2">
    <source>
        <dbReference type="ARBA" id="ARBA00012438"/>
    </source>
</evidence>
<sequence>MSPSLVFIIYLGYGAAFFAIGVAITSRHKTFTNVRIAGLFWLLAAFAFLHGSHEWMEMFRHLQIPGTEPLTAKLRPISLSLVTLSFLFLFLFGINLHGILHPRTRPWLFTLLFLLLCLSGYLIVIHRFLEINILVQIIEYDLRKLLAFPATLLTGSGFCLYARRLRRQSLKGAGNFTGAGIAFIAYGFWAGLIPSGSWILLPVEVWRGLSAFIILHFIMYALDNFLDEREAIITRQLHIAARSEKLSAVGRLAAGIAHEINNPLTNVSLHLELLAKDPTIVNNLTAKATERLKTITRNIDKSAAIAQELLIFAGQPDNLAEPELIQLTPIINSAWQLASHRSKNHTLHCELGQAETVTGIPLKIEELFLNLFLNGMDAMPDGGTIEVTSTRLSEQTIITIMDRGTGILPEQLGLVMEPFFSTKDVGQGTGLGLAICYGIMELHNGSIEVTPRKDGGTVITLTFP</sequence>
<dbReference type="EMBL" id="JACNLK010000029">
    <property type="protein sequence ID" value="MBC8208165.1"/>
    <property type="molecule type" value="Genomic_DNA"/>
</dbReference>
<dbReference type="InterPro" id="IPR003661">
    <property type="entry name" value="HisK_dim/P_dom"/>
</dbReference>
<evidence type="ECO:0000256" key="9">
    <source>
        <dbReference type="SAM" id="Phobius"/>
    </source>
</evidence>
<comment type="catalytic activity">
    <reaction evidence="1">
        <text>ATP + protein L-histidine = ADP + protein N-phospho-L-histidine.</text>
        <dbReference type="EC" id="2.7.13.3"/>
    </reaction>
</comment>
<feature type="transmembrane region" description="Helical" evidence="9">
    <location>
        <begin position="36"/>
        <end position="56"/>
    </location>
</feature>
<dbReference type="PANTHER" id="PTHR43065">
    <property type="entry name" value="SENSOR HISTIDINE KINASE"/>
    <property type="match status" value="1"/>
</dbReference>
<dbReference type="EC" id="2.7.13.3" evidence="2"/>
<organism evidence="11 12">
    <name type="scientific">Candidatus Desulfatifera sulfidica</name>
    <dbReference type="NCBI Taxonomy" id="2841691"/>
    <lineage>
        <taxon>Bacteria</taxon>
        <taxon>Pseudomonadati</taxon>
        <taxon>Thermodesulfobacteriota</taxon>
        <taxon>Desulfobulbia</taxon>
        <taxon>Desulfobulbales</taxon>
        <taxon>Desulfobulbaceae</taxon>
        <taxon>Candidatus Desulfatifera</taxon>
    </lineage>
</organism>
<dbReference type="Gene3D" id="1.10.287.130">
    <property type="match status" value="1"/>
</dbReference>
<evidence type="ECO:0000313" key="11">
    <source>
        <dbReference type="EMBL" id="MBC8208165.1"/>
    </source>
</evidence>
<proteinExistence type="predicted"/>
<dbReference type="PRINTS" id="PR00344">
    <property type="entry name" value="BCTRLSENSOR"/>
</dbReference>
<keyword evidence="4" id="KW-0808">Transferase</keyword>
<name>A0A8J6TC45_9BACT</name>
<dbReference type="Pfam" id="PF02518">
    <property type="entry name" value="HATPase_c"/>
    <property type="match status" value="1"/>
</dbReference>
<gene>
    <name evidence="11" type="ORF">H8E79_03220</name>
</gene>
<feature type="transmembrane region" description="Helical" evidence="9">
    <location>
        <begin position="6"/>
        <end position="24"/>
    </location>
</feature>
<evidence type="ECO:0000256" key="6">
    <source>
        <dbReference type="ARBA" id="ARBA00022777"/>
    </source>
</evidence>
<evidence type="ECO:0000256" key="5">
    <source>
        <dbReference type="ARBA" id="ARBA00022741"/>
    </source>
</evidence>
<feature type="domain" description="Histidine kinase" evidence="10">
    <location>
        <begin position="255"/>
        <end position="464"/>
    </location>
</feature>
<dbReference type="InterPro" id="IPR005467">
    <property type="entry name" value="His_kinase_dom"/>
</dbReference>
<feature type="transmembrane region" description="Helical" evidence="9">
    <location>
        <begin position="145"/>
        <end position="162"/>
    </location>
</feature>
<dbReference type="GO" id="GO:0000155">
    <property type="term" value="F:phosphorelay sensor kinase activity"/>
    <property type="evidence" value="ECO:0007669"/>
    <property type="project" value="InterPro"/>
</dbReference>
<dbReference type="CDD" id="cd00082">
    <property type="entry name" value="HisKA"/>
    <property type="match status" value="1"/>
</dbReference>
<evidence type="ECO:0000256" key="3">
    <source>
        <dbReference type="ARBA" id="ARBA00022553"/>
    </source>
</evidence>
<dbReference type="SMART" id="SM00387">
    <property type="entry name" value="HATPase_c"/>
    <property type="match status" value="1"/>
</dbReference>
<dbReference type="SUPFAM" id="SSF47384">
    <property type="entry name" value="Homodimeric domain of signal transducing histidine kinase"/>
    <property type="match status" value="1"/>
</dbReference>
<keyword evidence="8" id="KW-0902">Two-component regulatory system</keyword>
<evidence type="ECO:0000256" key="7">
    <source>
        <dbReference type="ARBA" id="ARBA00022840"/>
    </source>
</evidence>
<feature type="transmembrane region" description="Helical" evidence="9">
    <location>
        <begin position="205"/>
        <end position="226"/>
    </location>
</feature>
<keyword evidence="3" id="KW-0597">Phosphoprotein</keyword>
<protein>
    <recommendedName>
        <fullName evidence="2">histidine kinase</fullName>
        <ecNumber evidence="2">2.7.13.3</ecNumber>
    </recommendedName>
</protein>
<reference evidence="11 12" key="1">
    <citation type="submission" date="2020-08" db="EMBL/GenBank/DDBJ databases">
        <title>Bridging the membrane lipid divide: bacteria of the FCB group superphylum have the potential to synthesize archaeal ether lipids.</title>
        <authorList>
            <person name="Villanueva L."/>
            <person name="Von Meijenfeldt F.A.B."/>
            <person name="Westbye A.B."/>
            <person name="Yadav S."/>
            <person name="Hopmans E.C."/>
            <person name="Dutilh B.E."/>
            <person name="Sinninghe Damste J.S."/>
        </authorList>
    </citation>
    <scope>NUCLEOTIDE SEQUENCE [LARGE SCALE GENOMIC DNA]</scope>
    <source>
        <strain evidence="11">NIOZ-UU81</strain>
    </source>
</reference>
<feature type="transmembrane region" description="Helical" evidence="9">
    <location>
        <begin position="76"/>
        <end position="94"/>
    </location>
</feature>
<feature type="transmembrane region" description="Helical" evidence="9">
    <location>
        <begin position="106"/>
        <end position="125"/>
    </location>
</feature>
<dbReference type="PROSITE" id="PS50109">
    <property type="entry name" value="HIS_KIN"/>
    <property type="match status" value="1"/>
</dbReference>
<dbReference type="InterPro" id="IPR004358">
    <property type="entry name" value="Sig_transdc_His_kin-like_C"/>
</dbReference>
<dbReference type="SUPFAM" id="SSF55874">
    <property type="entry name" value="ATPase domain of HSP90 chaperone/DNA topoisomerase II/histidine kinase"/>
    <property type="match status" value="1"/>
</dbReference>
<keyword evidence="9" id="KW-0472">Membrane</keyword>
<evidence type="ECO:0000259" key="10">
    <source>
        <dbReference type="PROSITE" id="PS50109"/>
    </source>
</evidence>
<dbReference type="Proteomes" id="UP000599024">
    <property type="component" value="Unassembled WGS sequence"/>
</dbReference>
<comment type="caution">
    <text evidence="11">The sequence shown here is derived from an EMBL/GenBank/DDBJ whole genome shotgun (WGS) entry which is preliminary data.</text>
</comment>
<evidence type="ECO:0000256" key="4">
    <source>
        <dbReference type="ARBA" id="ARBA00022679"/>
    </source>
</evidence>
<keyword evidence="6 11" id="KW-0418">Kinase</keyword>
<evidence type="ECO:0000256" key="1">
    <source>
        <dbReference type="ARBA" id="ARBA00000085"/>
    </source>
</evidence>
<dbReference type="PANTHER" id="PTHR43065:SF10">
    <property type="entry name" value="PEROXIDE STRESS-ACTIVATED HISTIDINE KINASE MAK3"/>
    <property type="match status" value="1"/>
</dbReference>
<dbReference type="InterPro" id="IPR036097">
    <property type="entry name" value="HisK_dim/P_sf"/>
</dbReference>
<dbReference type="InterPro" id="IPR036890">
    <property type="entry name" value="HATPase_C_sf"/>
</dbReference>
<keyword evidence="9" id="KW-0812">Transmembrane</keyword>
<evidence type="ECO:0000256" key="8">
    <source>
        <dbReference type="ARBA" id="ARBA00023012"/>
    </source>
</evidence>
<accession>A0A8J6TC45</accession>
<keyword evidence="5" id="KW-0547">Nucleotide-binding</keyword>
<evidence type="ECO:0000313" key="12">
    <source>
        <dbReference type="Proteomes" id="UP000599024"/>
    </source>
</evidence>
<dbReference type="AlphaFoldDB" id="A0A8J6TC45"/>
<dbReference type="Gene3D" id="3.30.565.10">
    <property type="entry name" value="Histidine kinase-like ATPase, C-terminal domain"/>
    <property type="match status" value="1"/>
</dbReference>
<feature type="transmembrane region" description="Helical" evidence="9">
    <location>
        <begin position="174"/>
        <end position="193"/>
    </location>
</feature>